<keyword evidence="8" id="KW-0408">Iron</keyword>
<evidence type="ECO:0000256" key="1">
    <source>
        <dbReference type="ARBA" id="ARBA00001966"/>
    </source>
</evidence>
<comment type="subunit">
    <text evidence="11">Heterodimer of subunit A (variable subunit) and subunit B (catalytic subunit). Heterodimeric FTR forms a complex with ferredoxin and thioredoxin.</text>
</comment>
<comment type="cofactor">
    <cofactor evidence="1">
        <name>[4Fe-4S] cluster</name>
        <dbReference type="ChEBI" id="CHEBI:49883"/>
    </cofactor>
</comment>
<gene>
    <name evidence="14" type="ORF">ENO08_00375</name>
</gene>
<keyword evidence="10" id="KW-1015">Disulfide bond</keyword>
<evidence type="ECO:0000256" key="2">
    <source>
        <dbReference type="ARBA" id="ARBA00003945"/>
    </source>
</evidence>
<evidence type="ECO:0000256" key="5">
    <source>
        <dbReference type="ARBA" id="ARBA00022485"/>
    </source>
</evidence>
<evidence type="ECO:0000256" key="8">
    <source>
        <dbReference type="ARBA" id="ARBA00023004"/>
    </source>
</evidence>
<dbReference type="SUPFAM" id="SSF57662">
    <property type="entry name" value="Ferredoxin thioredoxin reductase (FTR), catalytic beta chain"/>
    <property type="match status" value="1"/>
</dbReference>
<evidence type="ECO:0000256" key="4">
    <source>
        <dbReference type="ARBA" id="ARBA00012358"/>
    </source>
</evidence>
<evidence type="ECO:0000256" key="3">
    <source>
        <dbReference type="ARBA" id="ARBA00007941"/>
    </source>
</evidence>
<dbReference type="EMBL" id="DSEC01000030">
    <property type="protein sequence ID" value="HER42899.1"/>
    <property type="molecule type" value="Genomic_DNA"/>
</dbReference>
<evidence type="ECO:0000256" key="7">
    <source>
        <dbReference type="ARBA" id="ARBA00023002"/>
    </source>
</evidence>
<dbReference type="Pfam" id="PF02943">
    <property type="entry name" value="FeThRed_B"/>
    <property type="match status" value="1"/>
</dbReference>
<comment type="caution">
    <text evidence="14">The sequence shown here is derived from an EMBL/GenBank/DDBJ whole genome shotgun (WGS) entry which is preliminary data.</text>
</comment>
<keyword evidence="7" id="KW-0560">Oxidoreductase</keyword>
<evidence type="ECO:0000256" key="6">
    <source>
        <dbReference type="ARBA" id="ARBA00022723"/>
    </source>
</evidence>
<evidence type="ECO:0000256" key="13">
    <source>
        <dbReference type="ARBA" id="ARBA00048150"/>
    </source>
</evidence>
<proteinExistence type="inferred from homology"/>
<reference evidence="14" key="1">
    <citation type="journal article" date="2020" name="mSystems">
        <title>Genome- and Community-Level Interaction Insights into Carbon Utilization and Element Cycling Functions of Hydrothermarchaeota in Hydrothermal Sediment.</title>
        <authorList>
            <person name="Zhou Z."/>
            <person name="Liu Y."/>
            <person name="Xu W."/>
            <person name="Pan J."/>
            <person name="Luo Z.H."/>
            <person name="Li M."/>
        </authorList>
    </citation>
    <scope>NUCLEOTIDE SEQUENCE [LARGE SCALE GENOMIC DNA]</scope>
    <source>
        <strain evidence="14">SpSt-1233</strain>
    </source>
</reference>
<evidence type="ECO:0000256" key="11">
    <source>
        <dbReference type="ARBA" id="ARBA00026011"/>
    </source>
</evidence>
<dbReference type="GO" id="GO:0046872">
    <property type="term" value="F:metal ion binding"/>
    <property type="evidence" value="ECO:0007669"/>
    <property type="project" value="UniProtKB-KW"/>
</dbReference>
<keyword evidence="6" id="KW-0479">Metal-binding</keyword>
<keyword evidence="9" id="KW-0411">Iron-sulfur</keyword>
<dbReference type="GO" id="GO:0016730">
    <property type="term" value="F:oxidoreductase activity, acting on iron-sulfur proteins as donors"/>
    <property type="evidence" value="ECO:0007669"/>
    <property type="project" value="InterPro"/>
</dbReference>
<dbReference type="InterPro" id="IPR036644">
    <property type="entry name" value="FTR_bsu_sf"/>
</dbReference>
<protein>
    <recommendedName>
        <fullName evidence="4">ferredoxin:thioredoxin reductase</fullName>
        <ecNumber evidence="4">1.8.7.2</ecNumber>
    </recommendedName>
    <alternativeName>
        <fullName evidence="12">Ferredoxin-thioredoxin reductase subunit B</fullName>
    </alternativeName>
</protein>
<evidence type="ECO:0000256" key="9">
    <source>
        <dbReference type="ARBA" id="ARBA00023014"/>
    </source>
</evidence>
<evidence type="ECO:0000256" key="10">
    <source>
        <dbReference type="ARBA" id="ARBA00023157"/>
    </source>
</evidence>
<evidence type="ECO:0000256" key="12">
    <source>
        <dbReference type="ARBA" id="ARBA00030295"/>
    </source>
</evidence>
<dbReference type="PANTHER" id="PTHR35113:SF1">
    <property type="entry name" value="FERREDOXIN-THIOREDOXIN REDUCTASE CATALYTIC CHAIN, CHLOROPLASTIC"/>
    <property type="match status" value="1"/>
</dbReference>
<comment type="similarity">
    <text evidence="3">Belongs to the ferredoxin thioredoxin reductase beta subunit family.</text>
</comment>
<organism evidence="14">
    <name type="scientific">Eiseniibacteriota bacterium</name>
    <dbReference type="NCBI Taxonomy" id="2212470"/>
    <lineage>
        <taxon>Bacteria</taxon>
        <taxon>Candidatus Eiseniibacteriota</taxon>
    </lineage>
</organism>
<comment type="function">
    <text evidence="2">Catalytic subunit of the ferredoxin-thioredoxin reductase (FTR), which catalyzes the two-electron reduction of thioredoxins by the electrons provided by reduced ferredoxin.</text>
</comment>
<dbReference type="Gene3D" id="3.90.460.10">
    <property type="entry name" value="Ferredoxin thioredoxin reductase catalytic beta subunit"/>
    <property type="match status" value="1"/>
</dbReference>
<dbReference type="PANTHER" id="PTHR35113">
    <property type="entry name" value="FERREDOXIN-THIOREDOXIN REDUCTASE CATALYTIC CHAIN, CHLOROPLASTIC"/>
    <property type="match status" value="1"/>
</dbReference>
<dbReference type="AlphaFoldDB" id="A0A7V2ATD7"/>
<accession>A0A7V2ATD7</accession>
<dbReference type="Proteomes" id="UP000886069">
    <property type="component" value="Unassembled WGS sequence"/>
</dbReference>
<dbReference type="GO" id="GO:0051539">
    <property type="term" value="F:4 iron, 4 sulfur cluster binding"/>
    <property type="evidence" value="ECO:0007669"/>
    <property type="project" value="UniProtKB-KW"/>
</dbReference>
<sequence length="124" mass="14598">MKDAKNVTNEHPSVEDARALYERLKPLQEKKGYFFNVDMEHTLLIIEGLLVNKARYGYMSCPCRLAAGERESDEDIICPCDYRAPDVEEYGSCYCNLYVSEDWNEGRIERRHVPERRPPEKMKY</sequence>
<keyword evidence="5" id="KW-0004">4Fe-4S</keyword>
<comment type="catalytic activity">
    <reaction evidence="13">
        <text>[thioredoxin]-disulfide + 2 reduced [2Fe-2S]-[ferredoxin] + 2 H(+) = [thioredoxin]-dithiol + 2 oxidized [2Fe-2S]-[ferredoxin]</text>
        <dbReference type="Rhea" id="RHEA:42336"/>
        <dbReference type="Rhea" id="RHEA-COMP:10000"/>
        <dbReference type="Rhea" id="RHEA-COMP:10001"/>
        <dbReference type="Rhea" id="RHEA-COMP:10698"/>
        <dbReference type="Rhea" id="RHEA-COMP:10700"/>
        <dbReference type="ChEBI" id="CHEBI:15378"/>
        <dbReference type="ChEBI" id="CHEBI:29950"/>
        <dbReference type="ChEBI" id="CHEBI:33737"/>
        <dbReference type="ChEBI" id="CHEBI:33738"/>
        <dbReference type="ChEBI" id="CHEBI:50058"/>
        <dbReference type="EC" id="1.8.7.2"/>
    </reaction>
</comment>
<evidence type="ECO:0000313" key="14">
    <source>
        <dbReference type="EMBL" id="HER42899.1"/>
    </source>
</evidence>
<name>A0A7V2ATD7_UNCEI</name>
<dbReference type="InterPro" id="IPR004209">
    <property type="entry name" value="FTR_bsu"/>
</dbReference>
<dbReference type="EC" id="1.8.7.2" evidence="4"/>